<dbReference type="EMBL" id="AP019782">
    <property type="protein sequence ID" value="BBL71122.1"/>
    <property type="molecule type" value="Genomic_DNA"/>
</dbReference>
<name>A0A8D4VP57_9GAMM</name>
<dbReference type="Pfam" id="PF06073">
    <property type="entry name" value="DUF934"/>
    <property type="match status" value="1"/>
</dbReference>
<accession>A0A8D4VP57</accession>
<evidence type="ECO:0000313" key="1">
    <source>
        <dbReference type="EMBL" id="BBL71122.1"/>
    </source>
</evidence>
<protein>
    <recommendedName>
        <fullName evidence="3">Oxidoreductase</fullName>
    </recommendedName>
</protein>
<sequence>MQIVKDGRLAEDHWQHLADDQPAPAQGDVTVSYGRWAAEGAALASREGRLGVRLTGADPLEAFGPVAGQFPLLVIEFPGMTDGRGFSVARLLRDQYGYQGELRAYGHFVRDQVFFLHRVGCNAFESTLVSAEQLLPGLNDFTVRYQASQDEPLPIYRRR</sequence>
<proteinExistence type="predicted"/>
<dbReference type="Proteomes" id="UP000824988">
    <property type="component" value="Chromosome"/>
</dbReference>
<organism evidence="1 2">
    <name type="scientific">Methylogaea oryzae</name>
    <dbReference type="NCBI Taxonomy" id="1295382"/>
    <lineage>
        <taxon>Bacteria</taxon>
        <taxon>Pseudomonadati</taxon>
        <taxon>Pseudomonadota</taxon>
        <taxon>Gammaproteobacteria</taxon>
        <taxon>Methylococcales</taxon>
        <taxon>Methylococcaceae</taxon>
        <taxon>Methylogaea</taxon>
    </lineage>
</organism>
<evidence type="ECO:0000313" key="2">
    <source>
        <dbReference type="Proteomes" id="UP000824988"/>
    </source>
</evidence>
<reference evidence="1" key="1">
    <citation type="submission" date="2019-06" db="EMBL/GenBank/DDBJ databases">
        <title>Complete genome sequence of Methylogaea oryzae strain JCM16910.</title>
        <authorList>
            <person name="Asakawa S."/>
        </authorList>
    </citation>
    <scope>NUCLEOTIDE SEQUENCE</scope>
    <source>
        <strain evidence="1">E10</strain>
    </source>
</reference>
<dbReference type="RefSeq" id="WP_221048837.1">
    <property type="nucleotide sequence ID" value="NZ_AP019782.1"/>
</dbReference>
<gene>
    <name evidence="1" type="ORF">MoryE10_17280</name>
</gene>
<dbReference type="AlphaFoldDB" id="A0A8D4VP57"/>
<dbReference type="PIRSF" id="PIRSF030820">
    <property type="entry name" value="UCP030820"/>
    <property type="match status" value="1"/>
</dbReference>
<dbReference type="InterPro" id="IPR008318">
    <property type="entry name" value="UCP030820"/>
</dbReference>
<keyword evidence="2" id="KW-1185">Reference proteome</keyword>
<evidence type="ECO:0008006" key="3">
    <source>
        <dbReference type="Google" id="ProtNLM"/>
    </source>
</evidence>
<dbReference type="KEGG" id="moz:MoryE10_17280"/>